<dbReference type="InterPro" id="IPR011009">
    <property type="entry name" value="Kinase-like_dom_sf"/>
</dbReference>
<accession>A0ABP1DI22</accession>
<feature type="domain" description="Protein kinase" evidence="1">
    <location>
        <begin position="68"/>
        <end position="319"/>
    </location>
</feature>
<dbReference type="EMBL" id="OZ037947">
    <property type="protein sequence ID" value="CAL1706284.1"/>
    <property type="molecule type" value="Genomic_DNA"/>
</dbReference>
<dbReference type="Proteomes" id="UP001497453">
    <property type="component" value="Chromosome 4"/>
</dbReference>
<dbReference type="SMART" id="SM00220">
    <property type="entry name" value="S_TKc"/>
    <property type="match status" value="1"/>
</dbReference>
<dbReference type="InterPro" id="IPR000719">
    <property type="entry name" value="Prot_kinase_dom"/>
</dbReference>
<gene>
    <name evidence="2" type="ORF">GFSPODELE1_LOCUS5797</name>
</gene>
<keyword evidence="3" id="KW-1185">Reference proteome</keyword>
<proteinExistence type="predicted"/>
<evidence type="ECO:0000259" key="1">
    <source>
        <dbReference type="SMART" id="SM00220"/>
    </source>
</evidence>
<evidence type="ECO:0000313" key="3">
    <source>
        <dbReference type="Proteomes" id="UP001497453"/>
    </source>
</evidence>
<sequence>MTAKPNTNKRVVDQSIFLKLRSTETFWRDHYIWLKEQGYLLRPRYCPDWVPSWKDQFDPDLTRYEDSYSSRRRNILDATRISDSQMVTLKCISTQVHPFEVEITRFFSTEPISSHPRNHCISLHSVLNVPDVENTVILVLPFLREYKRPRFKSVGEAVEFFRQIFEFIHQCHVAHRDCMDLNIMMDPKPMFPDLYHPIATRRKKDISGRAKYYTRTARPVKYYIIDFGISRKYSPDDPSPLEDPIVGGDKTVPEFQNSDAACNPFPTDIYYLGNLIRKDFLEKTKGVEFMEPLVADMVQADPSKRPTIDEVVERFDKISRSLHWWTLRSRLVELQEGDYIFDPIIRPIHHFFRTVAHVLTFKSAVPTPRI</sequence>
<dbReference type="Gene3D" id="1.10.510.10">
    <property type="entry name" value="Transferase(Phosphotransferase) domain 1"/>
    <property type="match status" value="1"/>
</dbReference>
<name>A0ABP1DI22_9APHY</name>
<reference evidence="3" key="1">
    <citation type="submission" date="2024-04" db="EMBL/GenBank/DDBJ databases">
        <authorList>
            <person name="Shaw F."/>
            <person name="Minotto A."/>
        </authorList>
    </citation>
    <scope>NUCLEOTIDE SEQUENCE [LARGE SCALE GENOMIC DNA]</scope>
</reference>
<protein>
    <recommendedName>
        <fullName evidence="1">Protein kinase domain-containing protein</fullName>
    </recommendedName>
</protein>
<dbReference type="SUPFAM" id="SSF56112">
    <property type="entry name" value="Protein kinase-like (PK-like)"/>
    <property type="match status" value="1"/>
</dbReference>
<evidence type="ECO:0000313" key="2">
    <source>
        <dbReference type="EMBL" id="CAL1706284.1"/>
    </source>
</evidence>
<organism evidence="2 3">
    <name type="scientific">Somion occarium</name>
    <dbReference type="NCBI Taxonomy" id="3059160"/>
    <lineage>
        <taxon>Eukaryota</taxon>
        <taxon>Fungi</taxon>
        <taxon>Dikarya</taxon>
        <taxon>Basidiomycota</taxon>
        <taxon>Agaricomycotina</taxon>
        <taxon>Agaricomycetes</taxon>
        <taxon>Polyporales</taxon>
        <taxon>Cerrenaceae</taxon>
        <taxon>Somion</taxon>
    </lineage>
</organism>